<comment type="caution">
    <text evidence="2">The sequence shown here is derived from an EMBL/GenBank/DDBJ whole genome shotgun (WGS) entry which is preliminary data.</text>
</comment>
<dbReference type="AlphaFoldDB" id="A0AAV4ARI6"/>
<dbReference type="Proteomes" id="UP000735302">
    <property type="component" value="Unassembled WGS sequence"/>
</dbReference>
<accession>A0AAV4ARI6</accession>
<evidence type="ECO:0000313" key="3">
    <source>
        <dbReference type="Proteomes" id="UP000735302"/>
    </source>
</evidence>
<feature type="compositionally biased region" description="Basic and acidic residues" evidence="1">
    <location>
        <begin position="36"/>
        <end position="49"/>
    </location>
</feature>
<feature type="region of interest" description="Disordered" evidence="1">
    <location>
        <begin position="1"/>
        <end position="76"/>
    </location>
</feature>
<sequence length="149" mass="15867">MDKDNNDASAIFSASLHQGHFRLLGPPSGRGADGGARTRDRGVPTDLRADSQATVPPTPPPLPGTGQCPPQGMGFQAPERNRLAARQGRHVYGSKLAAGVPLARYALSGRRDTSVYLQIEAASTSPENRAKLTLPRSIFNYFAKDLSKG</sequence>
<evidence type="ECO:0000256" key="1">
    <source>
        <dbReference type="SAM" id="MobiDB-lite"/>
    </source>
</evidence>
<proteinExistence type="predicted"/>
<gene>
    <name evidence="2" type="ORF">PoB_003524900</name>
</gene>
<dbReference type="EMBL" id="BLXT01003994">
    <property type="protein sequence ID" value="GFO08744.1"/>
    <property type="molecule type" value="Genomic_DNA"/>
</dbReference>
<name>A0AAV4ARI6_9GAST</name>
<reference evidence="2 3" key="1">
    <citation type="journal article" date="2021" name="Elife">
        <title>Chloroplast acquisition without the gene transfer in kleptoplastic sea slugs, Plakobranchus ocellatus.</title>
        <authorList>
            <person name="Maeda T."/>
            <person name="Takahashi S."/>
            <person name="Yoshida T."/>
            <person name="Shimamura S."/>
            <person name="Takaki Y."/>
            <person name="Nagai Y."/>
            <person name="Toyoda A."/>
            <person name="Suzuki Y."/>
            <person name="Arimoto A."/>
            <person name="Ishii H."/>
            <person name="Satoh N."/>
            <person name="Nishiyama T."/>
            <person name="Hasebe M."/>
            <person name="Maruyama T."/>
            <person name="Minagawa J."/>
            <person name="Obokata J."/>
            <person name="Shigenobu S."/>
        </authorList>
    </citation>
    <scope>NUCLEOTIDE SEQUENCE [LARGE SCALE GENOMIC DNA]</scope>
</reference>
<protein>
    <submittedName>
        <fullName evidence="2">Uncharacterized protein</fullName>
    </submittedName>
</protein>
<organism evidence="2 3">
    <name type="scientific">Plakobranchus ocellatus</name>
    <dbReference type="NCBI Taxonomy" id="259542"/>
    <lineage>
        <taxon>Eukaryota</taxon>
        <taxon>Metazoa</taxon>
        <taxon>Spiralia</taxon>
        <taxon>Lophotrochozoa</taxon>
        <taxon>Mollusca</taxon>
        <taxon>Gastropoda</taxon>
        <taxon>Heterobranchia</taxon>
        <taxon>Euthyneura</taxon>
        <taxon>Panpulmonata</taxon>
        <taxon>Sacoglossa</taxon>
        <taxon>Placobranchoidea</taxon>
        <taxon>Plakobranchidae</taxon>
        <taxon>Plakobranchus</taxon>
    </lineage>
</organism>
<keyword evidence="3" id="KW-1185">Reference proteome</keyword>
<evidence type="ECO:0000313" key="2">
    <source>
        <dbReference type="EMBL" id="GFO08744.1"/>
    </source>
</evidence>